<evidence type="ECO:0000313" key="2">
    <source>
        <dbReference type="Proteomes" id="UP000317763"/>
    </source>
</evidence>
<accession>A0A554XAX8</accession>
<sequence>MHRATEIRFEVDAAEVAVLDGYCQATGKSRGEVMRSLLRGWSDEQLHVATLICRTAGVNPAAPETSRNSSVGRIQ</sequence>
<organism evidence="1 2">
    <name type="scientific">Tepidimonas taiwanensis</name>
    <dbReference type="NCBI Taxonomy" id="307486"/>
    <lineage>
        <taxon>Bacteria</taxon>
        <taxon>Pseudomonadati</taxon>
        <taxon>Pseudomonadota</taxon>
        <taxon>Betaproteobacteria</taxon>
        <taxon>Burkholderiales</taxon>
        <taxon>Tepidimonas</taxon>
    </lineage>
</organism>
<gene>
    <name evidence="1" type="ORF">Ttaiw_00848</name>
</gene>
<proteinExistence type="predicted"/>
<reference evidence="1 2" key="1">
    <citation type="submission" date="2019-07" db="EMBL/GenBank/DDBJ databases">
        <title>Tepidimonas taiwanensis I1-1 draft genome.</title>
        <authorList>
            <person name="Da Costa M.S."/>
            <person name="Froufe H.J.C."/>
            <person name="Egas C."/>
            <person name="Albuquerque L."/>
        </authorList>
    </citation>
    <scope>NUCLEOTIDE SEQUENCE [LARGE SCALE GENOMIC DNA]</scope>
    <source>
        <strain evidence="1 2">I1-1</strain>
    </source>
</reference>
<dbReference type="EMBL" id="VJOM01000006">
    <property type="protein sequence ID" value="TSE32987.1"/>
    <property type="molecule type" value="Genomic_DNA"/>
</dbReference>
<dbReference type="OrthoDB" id="9155116at2"/>
<comment type="caution">
    <text evidence="1">The sequence shown here is derived from an EMBL/GenBank/DDBJ whole genome shotgun (WGS) entry which is preliminary data.</text>
</comment>
<name>A0A554XAX8_9BURK</name>
<dbReference type="AlphaFoldDB" id="A0A554XAX8"/>
<protein>
    <recommendedName>
        <fullName evidence="3">Ribbon-helix-helix protein CopG domain-containing protein</fullName>
    </recommendedName>
</protein>
<dbReference type="RefSeq" id="WP_143897602.1">
    <property type="nucleotide sequence ID" value="NZ_CP083911.1"/>
</dbReference>
<keyword evidence="2" id="KW-1185">Reference proteome</keyword>
<dbReference type="Proteomes" id="UP000317763">
    <property type="component" value="Unassembled WGS sequence"/>
</dbReference>
<evidence type="ECO:0000313" key="1">
    <source>
        <dbReference type="EMBL" id="TSE32987.1"/>
    </source>
</evidence>
<evidence type="ECO:0008006" key="3">
    <source>
        <dbReference type="Google" id="ProtNLM"/>
    </source>
</evidence>